<comment type="subcellular location">
    <subcellularLocation>
        <location evidence="1">Nucleus</location>
    </subcellularLocation>
</comment>
<sequence>MTTPNRIKKLSSVVINRIAAGEIIQRPCNAIKEMVENSIDAGSTSISITTKDGGLKLIRIEDNGCGICKEDLGLVCERFATSKLRIYADLESIETHGFRGEALVTTKTKESPFAWKAFYSDGKLVPGKKGGSEEPKPCAGNNGTQILVEDLFYNVDNRRKALKNVNDEYQKILDVLQRYAVHNAGISFTCKKQGSTNVDLQTQNTFQKTECIKHIYGQQISKELLQFTYKEDLQNSAVGLKKSQGFITNANFSNSKKFIFLLFINDRLVESSTLKKAIENLYQDYLPKGGHPFVYLSLVIKKENVDVNVHPTKREVHFLNEDKITELIIDGFKNCLADANSSRNFKVQTILPFSQSITTDHTFKLTSIEPTTSQSKSSHTPTKTPVNKVVRVDPKMQTLDSFLIPTEPLVLDNVISPKVNQSVNNSEEVSNLSPSLKRKINETKEISPVKNQVQNISEELERTSKNRPAEELDLLEAEMMELDDFELEESILRNKESAKANVKNVVTILDSEDERDDKFNGIIKNDREYIDVQLTSVLELRQEVLYKINRQDEDDNSTSTTKKNGISIREILNIALDEEDEDELNNAARPKQEYDGGSQDENGSQPMSRTQIIEYIESIFKDNKEMLNEYFSITVNDEGYLETLPLVLKGYEPNFNKLPSFLLRMGSQVDWTSEKKCFDTICRELALLYTFEYDGDVEMEETRENGNLVEEENFFKDPKEKKYKNFIEFKFFNKALKVKNNFFATKDLLDSECCLNVCDLSDIYKVFERC</sequence>
<dbReference type="SUPFAM" id="SSF55874">
    <property type="entry name" value="ATPase domain of HSP90 chaperone/DNA topoisomerase II/histidine kinase"/>
    <property type="match status" value="1"/>
</dbReference>
<keyword evidence="9" id="KW-1185">Reference proteome</keyword>
<dbReference type="GO" id="GO:0140664">
    <property type="term" value="F:ATP-dependent DNA damage sensor activity"/>
    <property type="evidence" value="ECO:0007669"/>
    <property type="project" value="InterPro"/>
</dbReference>
<dbReference type="FunFam" id="3.30.230.10:FF:000014">
    <property type="entry name" value="DNA mismatch repair protein Mlh1"/>
    <property type="match status" value="1"/>
</dbReference>
<dbReference type="InterPro" id="IPR036890">
    <property type="entry name" value="HATPase_C_sf"/>
</dbReference>
<feature type="region of interest" description="Disordered" evidence="6">
    <location>
        <begin position="579"/>
        <end position="607"/>
    </location>
</feature>
<dbReference type="Gene3D" id="3.30.230.10">
    <property type="match status" value="1"/>
</dbReference>
<dbReference type="FunFam" id="3.30.565.10:FF:000003">
    <property type="entry name" value="DNA mismatch repair endonuclease MutL"/>
    <property type="match status" value="1"/>
</dbReference>
<dbReference type="Pfam" id="PF16413">
    <property type="entry name" value="Mlh1_C"/>
    <property type="match status" value="1"/>
</dbReference>
<dbReference type="SMART" id="SM01340">
    <property type="entry name" value="DNA_mis_repair"/>
    <property type="match status" value="1"/>
</dbReference>
<dbReference type="PANTHER" id="PTHR10073">
    <property type="entry name" value="DNA MISMATCH REPAIR PROTEIN MLH, PMS, MUTL"/>
    <property type="match status" value="1"/>
</dbReference>
<evidence type="ECO:0000256" key="5">
    <source>
        <dbReference type="ARBA" id="ARBA00023242"/>
    </source>
</evidence>
<evidence type="ECO:0000313" key="8">
    <source>
        <dbReference type="EMBL" id="KAJ3221139.1"/>
    </source>
</evidence>
<evidence type="ECO:0000256" key="6">
    <source>
        <dbReference type="SAM" id="MobiDB-lite"/>
    </source>
</evidence>
<dbReference type="InterPro" id="IPR038973">
    <property type="entry name" value="MutL/Mlh/Pms-like"/>
</dbReference>
<dbReference type="NCBIfam" id="TIGR00585">
    <property type="entry name" value="mutl"/>
    <property type="match status" value="1"/>
</dbReference>
<proteinExistence type="inferred from homology"/>
<evidence type="ECO:0000256" key="1">
    <source>
        <dbReference type="ARBA" id="ARBA00004123"/>
    </source>
</evidence>
<comment type="caution">
    <text evidence="8">The sequence shown here is derived from an EMBL/GenBank/DDBJ whole genome shotgun (WGS) entry which is preliminary data.</text>
</comment>
<keyword evidence="3" id="KW-0227">DNA damage</keyword>
<dbReference type="EMBL" id="JADGJW010000249">
    <property type="protein sequence ID" value="KAJ3221139.1"/>
    <property type="molecule type" value="Genomic_DNA"/>
</dbReference>
<dbReference type="CDD" id="cd16926">
    <property type="entry name" value="HATPase_MutL-MLH-PMS-like"/>
    <property type="match status" value="1"/>
</dbReference>
<dbReference type="SUPFAM" id="SSF54211">
    <property type="entry name" value="Ribosomal protein S5 domain 2-like"/>
    <property type="match status" value="1"/>
</dbReference>
<dbReference type="AlphaFoldDB" id="A0AAD5U430"/>
<dbReference type="Pfam" id="PF01119">
    <property type="entry name" value="DNA_mis_repair"/>
    <property type="match status" value="1"/>
</dbReference>
<organism evidence="8 9">
    <name type="scientific">Clydaea vesicula</name>
    <dbReference type="NCBI Taxonomy" id="447962"/>
    <lineage>
        <taxon>Eukaryota</taxon>
        <taxon>Fungi</taxon>
        <taxon>Fungi incertae sedis</taxon>
        <taxon>Chytridiomycota</taxon>
        <taxon>Chytridiomycota incertae sedis</taxon>
        <taxon>Chytridiomycetes</taxon>
        <taxon>Lobulomycetales</taxon>
        <taxon>Lobulomycetaceae</taxon>
        <taxon>Clydaea</taxon>
    </lineage>
</organism>
<dbReference type="GO" id="GO:0016887">
    <property type="term" value="F:ATP hydrolysis activity"/>
    <property type="evidence" value="ECO:0007669"/>
    <property type="project" value="InterPro"/>
</dbReference>
<evidence type="ECO:0000256" key="4">
    <source>
        <dbReference type="ARBA" id="ARBA00023204"/>
    </source>
</evidence>
<evidence type="ECO:0000313" key="9">
    <source>
        <dbReference type="Proteomes" id="UP001211065"/>
    </source>
</evidence>
<accession>A0AAD5U430</accession>
<gene>
    <name evidence="8" type="primary">MLH1</name>
    <name evidence="8" type="ORF">HK099_003735</name>
</gene>
<dbReference type="InterPro" id="IPR014762">
    <property type="entry name" value="DNA_mismatch_repair_CS"/>
</dbReference>
<keyword evidence="4" id="KW-0234">DNA repair</keyword>
<dbReference type="GO" id="GO:0006298">
    <property type="term" value="P:mismatch repair"/>
    <property type="evidence" value="ECO:0007669"/>
    <property type="project" value="InterPro"/>
</dbReference>
<dbReference type="Gene3D" id="3.30.565.10">
    <property type="entry name" value="Histidine kinase-like ATPase, C-terminal domain"/>
    <property type="match status" value="1"/>
</dbReference>
<dbReference type="GO" id="GO:0030983">
    <property type="term" value="F:mismatched DNA binding"/>
    <property type="evidence" value="ECO:0007669"/>
    <property type="project" value="InterPro"/>
</dbReference>
<evidence type="ECO:0000256" key="2">
    <source>
        <dbReference type="ARBA" id="ARBA00006082"/>
    </source>
</evidence>
<feature type="domain" description="DNA mismatch repair protein S5" evidence="7">
    <location>
        <begin position="212"/>
        <end position="337"/>
    </location>
</feature>
<protein>
    <submittedName>
        <fullName evidence="8">DNA mismatch repair protein</fullName>
    </submittedName>
</protein>
<dbReference type="InterPro" id="IPR014721">
    <property type="entry name" value="Ribsml_uS5_D2-typ_fold_subgr"/>
</dbReference>
<evidence type="ECO:0000256" key="3">
    <source>
        <dbReference type="ARBA" id="ARBA00022763"/>
    </source>
</evidence>
<name>A0AAD5U430_9FUNG</name>
<dbReference type="InterPro" id="IPR032189">
    <property type="entry name" value="Mlh1_C"/>
</dbReference>
<dbReference type="InterPro" id="IPR002099">
    <property type="entry name" value="MutL/Mlh/PMS"/>
</dbReference>
<dbReference type="GO" id="GO:0005524">
    <property type="term" value="F:ATP binding"/>
    <property type="evidence" value="ECO:0007669"/>
    <property type="project" value="InterPro"/>
</dbReference>
<dbReference type="GO" id="GO:0032389">
    <property type="term" value="C:MutLalpha complex"/>
    <property type="evidence" value="ECO:0007669"/>
    <property type="project" value="TreeGrafter"/>
</dbReference>
<dbReference type="PROSITE" id="PS00058">
    <property type="entry name" value="DNA_MISMATCH_REPAIR_1"/>
    <property type="match status" value="1"/>
</dbReference>
<evidence type="ECO:0000259" key="7">
    <source>
        <dbReference type="SMART" id="SM01340"/>
    </source>
</evidence>
<reference evidence="8" key="1">
    <citation type="submission" date="2020-05" db="EMBL/GenBank/DDBJ databases">
        <title>Phylogenomic resolution of chytrid fungi.</title>
        <authorList>
            <person name="Stajich J.E."/>
            <person name="Amses K."/>
            <person name="Simmons R."/>
            <person name="Seto K."/>
            <person name="Myers J."/>
            <person name="Bonds A."/>
            <person name="Quandt C.A."/>
            <person name="Barry K."/>
            <person name="Liu P."/>
            <person name="Grigoriev I."/>
            <person name="Longcore J.E."/>
            <person name="James T.Y."/>
        </authorList>
    </citation>
    <scope>NUCLEOTIDE SEQUENCE</scope>
    <source>
        <strain evidence="8">JEL0476</strain>
    </source>
</reference>
<comment type="similarity">
    <text evidence="2">Belongs to the DNA mismatch repair MutL/HexB family.</text>
</comment>
<dbReference type="Proteomes" id="UP001211065">
    <property type="component" value="Unassembled WGS sequence"/>
</dbReference>
<dbReference type="PANTHER" id="PTHR10073:SF12">
    <property type="entry name" value="DNA MISMATCH REPAIR PROTEIN MLH1"/>
    <property type="match status" value="1"/>
</dbReference>
<dbReference type="InterPro" id="IPR013507">
    <property type="entry name" value="DNA_mismatch_S5_2-like"/>
</dbReference>
<dbReference type="InterPro" id="IPR020568">
    <property type="entry name" value="Ribosomal_Su5_D2-typ_SF"/>
</dbReference>
<keyword evidence="5" id="KW-0539">Nucleus</keyword>
<dbReference type="Pfam" id="PF13589">
    <property type="entry name" value="HATPase_c_3"/>
    <property type="match status" value="1"/>
</dbReference>